<keyword evidence="2" id="KW-1185">Reference proteome</keyword>
<protein>
    <submittedName>
        <fullName evidence="1">Uncharacterized protein</fullName>
    </submittedName>
</protein>
<evidence type="ECO:0000313" key="1">
    <source>
        <dbReference type="EMBL" id="EIY37620.1"/>
    </source>
</evidence>
<evidence type="ECO:0000313" key="2">
    <source>
        <dbReference type="Proteomes" id="UP000003741"/>
    </source>
</evidence>
<dbReference type="RefSeq" id="WP_007215699.1">
    <property type="nucleotide sequence ID" value="NZ_JH724085.1"/>
</dbReference>
<comment type="caution">
    <text evidence="1">The sequence shown here is derived from an EMBL/GenBank/DDBJ whole genome shotgun (WGS) entry which is preliminary data.</text>
</comment>
<gene>
    <name evidence="1" type="ORF">HMPREF1062_00741</name>
</gene>
<dbReference type="PATRIC" id="fig|997874.3.peg.748"/>
<accession>I8WG66</accession>
<dbReference type="HOGENOM" id="CLU_071500_0_0_10"/>
<sequence length="352" mass="39207">MRKKMIRIVMALVGLLVCTVMGGLLASCIGVPAWLGAIGMVVIGVGSYFVRLPNGLRAGVYVEVWTRQVVEHYTHALEGTFLEGVPDFSQYAENDVVHLSDVSGDPTVLVDNTTYPLEIEELEDGDVSIKLSKFETKPTQVTDDELYALAYDKMGLVKTRHGNRLSETMLDKAIHAFAPTEDTAETPVLLTTGTMDEDGRKKLTRLDVIALRRKLDKLKVPKKGRRLVLCSDHVADLLEIDQKFQNQYHDYSTGVIMKMYGFEIYEAVNCPLFDCTTKKKKSFGSVATVNDFEGSVFFYVPRMFKCKGGTKMYYSKAENDPVNKRNLVSFTTRFVALPQKKEGAVGAIVSGK</sequence>
<reference evidence="1 2" key="1">
    <citation type="submission" date="2012-02" db="EMBL/GenBank/DDBJ databases">
        <title>The Genome Sequence of Bacteroides cellulosilyticus CL02T12C19.</title>
        <authorList>
            <consortium name="The Broad Institute Genome Sequencing Platform"/>
            <person name="Earl A."/>
            <person name="Ward D."/>
            <person name="Feldgarden M."/>
            <person name="Gevers D."/>
            <person name="Zitomersky N.L."/>
            <person name="Coyne M.J."/>
            <person name="Comstock L.E."/>
            <person name="Young S.K."/>
            <person name="Zeng Q."/>
            <person name="Gargeya S."/>
            <person name="Fitzgerald M."/>
            <person name="Haas B."/>
            <person name="Abouelleil A."/>
            <person name="Alvarado L."/>
            <person name="Arachchi H.M."/>
            <person name="Berlin A."/>
            <person name="Chapman S.B."/>
            <person name="Gearin G."/>
            <person name="Goldberg J."/>
            <person name="Griggs A."/>
            <person name="Gujja S."/>
            <person name="Hansen M."/>
            <person name="Heiman D."/>
            <person name="Howarth C."/>
            <person name="Larimer J."/>
            <person name="Lui A."/>
            <person name="MacDonald P.J.P."/>
            <person name="McCowen C."/>
            <person name="Montmayeur A."/>
            <person name="Murphy C."/>
            <person name="Neiman D."/>
            <person name="Pearson M."/>
            <person name="Priest M."/>
            <person name="Roberts A."/>
            <person name="Saif S."/>
            <person name="Shea T."/>
            <person name="Sisk P."/>
            <person name="Stolte C."/>
            <person name="Sykes S."/>
            <person name="Wortman J."/>
            <person name="Nusbaum C."/>
            <person name="Birren B."/>
        </authorList>
    </citation>
    <scope>NUCLEOTIDE SEQUENCE [LARGE SCALE GENOMIC DNA]</scope>
    <source>
        <strain evidence="1 2">CL02T12C19</strain>
    </source>
</reference>
<name>I8WG66_9BACE</name>
<organism evidence="1 2">
    <name type="scientific">Bacteroides cellulosilyticus CL02T12C19</name>
    <dbReference type="NCBI Taxonomy" id="997874"/>
    <lineage>
        <taxon>Bacteria</taxon>
        <taxon>Pseudomonadati</taxon>
        <taxon>Bacteroidota</taxon>
        <taxon>Bacteroidia</taxon>
        <taxon>Bacteroidales</taxon>
        <taxon>Bacteroidaceae</taxon>
        <taxon>Bacteroides</taxon>
    </lineage>
</organism>
<dbReference type="PROSITE" id="PS51257">
    <property type="entry name" value="PROKAR_LIPOPROTEIN"/>
    <property type="match status" value="1"/>
</dbReference>
<proteinExistence type="predicted"/>
<dbReference type="AlphaFoldDB" id="I8WG66"/>
<dbReference type="Proteomes" id="UP000003741">
    <property type="component" value="Unassembled WGS sequence"/>
</dbReference>
<dbReference type="EMBL" id="AGXG01000014">
    <property type="protein sequence ID" value="EIY37620.1"/>
    <property type="molecule type" value="Genomic_DNA"/>
</dbReference>